<keyword evidence="5" id="KW-0597">Phosphoprotein</keyword>
<dbReference type="RefSeq" id="XP_050930227.1">
    <property type="nucleotide sequence ID" value="XM_051074270.1"/>
</dbReference>
<evidence type="ECO:0000256" key="5">
    <source>
        <dbReference type="ARBA" id="ARBA00022553"/>
    </source>
</evidence>
<evidence type="ECO:0000256" key="1">
    <source>
        <dbReference type="ARBA" id="ARBA00001946"/>
    </source>
</evidence>
<dbReference type="GO" id="GO:0004707">
    <property type="term" value="F:MAP kinase activity"/>
    <property type="evidence" value="ECO:0007669"/>
    <property type="project" value="UniProtKB-EC"/>
</dbReference>
<feature type="binding site" evidence="11">
    <location>
        <position position="55"/>
    </location>
    <ligand>
        <name>ATP</name>
        <dbReference type="ChEBI" id="CHEBI:30616"/>
    </ligand>
</feature>
<dbReference type="PANTHER" id="PTHR24055">
    <property type="entry name" value="MITOGEN-ACTIVATED PROTEIN KINASE"/>
    <property type="match status" value="1"/>
</dbReference>
<evidence type="ECO:0000259" key="12">
    <source>
        <dbReference type="PROSITE" id="PS50011"/>
    </source>
</evidence>
<organism evidence="13 14">
    <name type="scientific">Lates calcarifer</name>
    <name type="common">Barramundi</name>
    <name type="synonym">Holocentrus calcarifer</name>
    <dbReference type="NCBI Taxonomy" id="8187"/>
    <lineage>
        <taxon>Eukaryota</taxon>
        <taxon>Metazoa</taxon>
        <taxon>Chordata</taxon>
        <taxon>Craniata</taxon>
        <taxon>Vertebrata</taxon>
        <taxon>Euteleostomi</taxon>
        <taxon>Actinopterygii</taxon>
        <taxon>Neopterygii</taxon>
        <taxon>Teleostei</taxon>
        <taxon>Neoteleostei</taxon>
        <taxon>Acanthomorphata</taxon>
        <taxon>Carangaria</taxon>
        <taxon>Carangaria incertae sedis</taxon>
        <taxon>Centropomidae</taxon>
        <taxon>Lates</taxon>
    </lineage>
</organism>
<dbReference type="InterPro" id="IPR017441">
    <property type="entry name" value="Protein_kinase_ATP_BS"/>
</dbReference>
<keyword evidence="10" id="KW-0346">Stress response</keyword>
<evidence type="ECO:0000313" key="13">
    <source>
        <dbReference type="Proteomes" id="UP000694890"/>
    </source>
</evidence>
<keyword evidence="6" id="KW-0808">Transferase</keyword>
<dbReference type="FunFam" id="3.30.200.20:FF:000769">
    <property type="entry name" value="Mitogen-activated protein kinase 14"/>
    <property type="match status" value="1"/>
</dbReference>
<name>A0AAJ8BC01_LATCA</name>
<evidence type="ECO:0000256" key="2">
    <source>
        <dbReference type="ARBA" id="ARBA00008832"/>
    </source>
</evidence>
<dbReference type="Pfam" id="PF00069">
    <property type="entry name" value="Pkinase"/>
    <property type="match status" value="1"/>
</dbReference>
<evidence type="ECO:0000256" key="9">
    <source>
        <dbReference type="ARBA" id="ARBA00022840"/>
    </source>
</evidence>
<dbReference type="Proteomes" id="UP000694890">
    <property type="component" value="Linkage group LG12"/>
</dbReference>
<evidence type="ECO:0000256" key="3">
    <source>
        <dbReference type="ARBA" id="ARBA00012411"/>
    </source>
</evidence>
<evidence type="ECO:0000256" key="6">
    <source>
        <dbReference type="ARBA" id="ARBA00022679"/>
    </source>
</evidence>
<dbReference type="Gene3D" id="1.10.510.10">
    <property type="entry name" value="Transferase(Phosphotransferase) domain 1"/>
    <property type="match status" value="1"/>
</dbReference>
<keyword evidence="7 11" id="KW-0547">Nucleotide-binding</keyword>
<dbReference type="GeneID" id="108884069"/>
<evidence type="ECO:0000256" key="10">
    <source>
        <dbReference type="ARBA" id="ARBA00023016"/>
    </source>
</evidence>
<comment type="cofactor">
    <cofactor evidence="1">
        <name>Mg(2+)</name>
        <dbReference type="ChEBI" id="CHEBI:18420"/>
    </cofactor>
</comment>
<evidence type="ECO:0000256" key="4">
    <source>
        <dbReference type="ARBA" id="ARBA00022527"/>
    </source>
</evidence>
<evidence type="ECO:0000256" key="8">
    <source>
        <dbReference type="ARBA" id="ARBA00022777"/>
    </source>
</evidence>
<dbReference type="CTD" id="266756"/>
<sequence>MSQKERPTFYRQELNKTVWEVPERYQNLSPVGSGAYGSVCSAYDVKTGLKVAVKKLSRPFQSIIHAKRTYRELRLLKHMKHENVIGLLDVFTPATSLEEFNDVYLVTHLMGADLNNIVKCQKLTDDHVQFLIYQILRGLKYIHSADIIHRDLKPSNLAVNEDCELKVRSSQLKTMFTVYDLVRCSLKYVVPLILLLFYEHVPLSVRSWTFGLARHTDDEMTGYVATRWYRAPEIMLNWMHYNMTVDIWSVGCIMAELLTGRTLFPGTDHINQLQQIMRLTGTPPASLISRMPSHEARNYINSLQHMPKRNFADVFIGANPLAVDLLEKMLVLDTDKRITASEALAHPYFAQYHDPDDEPEAEPYDQSFESRELEIEEWKKLTYEEVLSFVPPSFDGDEMES</sequence>
<dbReference type="PROSITE" id="PS00107">
    <property type="entry name" value="PROTEIN_KINASE_ATP"/>
    <property type="match status" value="1"/>
</dbReference>
<dbReference type="InterPro" id="IPR003527">
    <property type="entry name" value="MAP_kinase_CS"/>
</dbReference>
<protein>
    <recommendedName>
        <fullName evidence="3">mitogen-activated protein kinase</fullName>
        <ecNumber evidence="3">2.7.11.24</ecNumber>
    </recommendedName>
</protein>
<dbReference type="InterPro" id="IPR000719">
    <property type="entry name" value="Prot_kinase_dom"/>
</dbReference>
<feature type="domain" description="Protein kinase" evidence="12">
    <location>
        <begin position="25"/>
        <end position="349"/>
    </location>
</feature>
<dbReference type="SMART" id="SM00220">
    <property type="entry name" value="S_TKc"/>
    <property type="match status" value="1"/>
</dbReference>
<keyword evidence="4" id="KW-0723">Serine/threonine-protein kinase</keyword>
<dbReference type="InterPro" id="IPR011009">
    <property type="entry name" value="Kinase-like_dom_sf"/>
</dbReference>
<dbReference type="EC" id="2.7.11.24" evidence="3"/>
<keyword evidence="9 11" id="KW-0067">ATP-binding</keyword>
<evidence type="ECO:0000256" key="11">
    <source>
        <dbReference type="PROSITE-ProRule" id="PRU10141"/>
    </source>
</evidence>
<reference evidence="14" key="1">
    <citation type="submission" date="2025-08" db="UniProtKB">
        <authorList>
            <consortium name="RefSeq"/>
        </authorList>
    </citation>
    <scope>IDENTIFICATION</scope>
    <source>
        <tissue evidence="14">Brain</tissue>
    </source>
</reference>
<dbReference type="InterPro" id="IPR050117">
    <property type="entry name" value="MAPK"/>
</dbReference>
<keyword evidence="8 14" id="KW-0418">Kinase</keyword>
<dbReference type="GO" id="GO:0005524">
    <property type="term" value="F:ATP binding"/>
    <property type="evidence" value="ECO:0007669"/>
    <property type="project" value="UniProtKB-UniRule"/>
</dbReference>
<accession>A0AAJ8BC01</accession>
<dbReference type="PROSITE" id="PS50011">
    <property type="entry name" value="PROTEIN_KINASE_DOM"/>
    <property type="match status" value="1"/>
</dbReference>
<proteinExistence type="inferred from homology"/>
<dbReference type="SUPFAM" id="SSF56112">
    <property type="entry name" value="Protein kinase-like (PK-like)"/>
    <property type="match status" value="1"/>
</dbReference>
<dbReference type="PROSITE" id="PS01351">
    <property type="entry name" value="MAPK"/>
    <property type="match status" value="1"/>
</dbReference>
<evidence type="ECO:0000256" key="7">
    <source>
        <dbReference type="ARBA" id="ARBA00022741"/>
    </source>
</evidence>
<evidence type="ECO:0000313" key="14">
    <source>
        <dbReference type="RefSeq" id="XP_050930227.1"/>
    </source>
</evidence>
<dbReference type="Gene3D" id="3.30.200.20">
    <property type="entry name" value="Phosphorylase Kinase, domain 1"/>
    <property type="match status" value="1"/>
</dbReference>
<dbReference type="AlphaFoldDB" id="A0AAJ8BC01"/>
<comment type="similarity">
    <text evidence="2">Belongs to the protein kinase superfamily. CMGC Ser/Thr protein kinase family. MAP kinase subfamily.</text>
</comment>
<gene>
    <name evidence="14" type="primary">mapk14b</name>
</gene>